<evidence type="ECO:0000313" key="2">
    <source>
        <dbReference type="EMBL" id="KAF6153078.1"/>
    </source>
</evidence>
<dbReference type="PANTHER" id="PTHR34222:SF100">
    <property type="entry name" value="CCHC-TYPE DOMAIN-CONTAINING PROTEIN"/>
    <property type="match status" value="1"/>
</dbReference>
<reference evidence="2 3" key="1">
    <citation type="journal article" date="2020" name="IScience">
        <title>Genome Sequencing of the Endangered Kingdonia uniflora (Circaeasteraceae, Ranunculales) Reveals Potential Mechanisms of Evolutionary Specialization.</title>
        <authorList>
            <person name="Sun Y."/>
            <person name="Deng T."/>
            <person name="Zhang A."/>
            <person name="Moore M.J."/>
            <person name="Landis J.B."/>
            <person name="Lin N."/>
            <person name="Zhang H."/>
            <person name="Zhang X."/>
            <person name="Huang J."/>
            <person name="Zhang X."/>
            <person name="Sun H."/>
            <person name="Wang H."/>
        </authorList>
    </citation>
    <scope>NUCLEOTIDE SEQUENCE [LARGE SCALE GENOMIC DNA]</scope>
    <source>
        <strain evidence="2">TB1705</strain>
        <tissue evidence="2">Leaf</tissue>
    </source>
</reference>
<feature type="region of interest" description="Disordered" evidence="1">
    <location>
        <begin position="275"/>
        <end position="307"/>
    </location>
</feature>
<protein>
    <submittedName>
        <fullName evidence="2">Uncharacterized protein</fullName>
    </submittedName>
</protein>
<accession>A0A7J7MEA8</accession>
<keyword evidence="3" id="KW-1185">Reference proteome</keyword>
<dbReference type="Proteomes" id="UP000541444">
    <property type="component" value="Unassembled WGS sequence"/>
</dbReference>
<evidence type="ECO:0000256" key="1">
    <source>
        <dbReference type="SAM" id="MobiDB-lite"/>
    </source>
</evidence>
<organism evidence="2 3">
    <name type="scientific">Kingdonia uniflora</name>
    <dbReference type="NCBI Taxonomy" id="39325"/>
    <lineage>
        <taxon>Eukaryota</taxon>
        <taxon>Viridiplantae</taxon>
        <taxon>Streptophyta</taxon>
        <taxon>Embryophyta</taxon>
        <taxon>Tracheophyta</taxon>
        <taxon>Spermatophyta</taxon>
        <taxon>Magnoliopsida</taxon>
        <taxon>Ranunculales</taxon>
        <taxon>Circaeasteraceae</taxon>
        <taxon>Kingdonia</taxon>
    </lineage>
</organism>
<sequence>MTPFPTLEEAHAYYLSCQSRWSPMSPISRIPSETMAVRYAHPAPPSVPSQTSQTRVFQFLAGLNLDFEYARVHLFDRTPFPTLEEAYAYYLSGQSRWSPMSPISGIPSKTSAMAVRYAHPAPPSVPSQTSQTRVFQFLAGLNLDFEYARVHLLDRTPFPTLEEAHAYYLSGQSRWSPMSPISGIPSKTSAMAVRYAHPAPPSVPSQTSQTRVFQFLAGLNLDFEYARVHLLDRTPFPTLEEAHAYYLSGQSRWSPMSPISGIPSETSAMAVRYAHPAPPSVPSQTSHTSLPILSPLPASSGNSRPSRKKCDYCGKWGNLKTTWHALHGRPAGYQPRPSHFSVHLSADSSVPDSLAFSALS</sequence>
<gene>
    <name evidence="2" type="ORF">GIB67_034800</name>
</gene>
<name>A0A7J7MEA8_9MAGN</name>
<dbReference type="PANTHER" id="PTHR34222">
    <property type="entry name" value="GAG_PRE-INTEGRS DOMAIN-CONTAINING PROTEIN"/>
    <property type="match status" value="1"/>
</dbReference>
<evidence type="ECO:0000313" key="3">
    <source>
        <dbReference type="Proteomes" id="UP000541444"/>
    </source>
</evidence>
<dbReference type="EMBL" id="JACGCM010001586">
    <property type="protein sequence ID" value="KAF6153078.1"/>
    <property type="molecule type" value="Genomic_DNA"/>
</dbReference>
<feature type="compositionally biased region" description="Low complexity" evidence="1">
    <location>
        <begin position="289"/>
        <end position="300"/>
    </location>
</feature>
<dbReference type="AlphaFoldDB" id="A0A7J7MEA8"/>
<dbReference type="OrthoDB" id="6017153at2759"/>
<proteinExistence type="predicted"/>
<comment type="caution">
    <text evidence="2">The sequence shown here is derived from an EMBL/GenBank/DDBJ whole genome shotgun (WGS) entry which is preliminary data.</text>
</comment>